<feature type="region of interest" description="Disordered" evidence="1">
    <location>
        <begin position="1"/>
        <end position="192"/>
    </location>
</feature>
<feature type="compositionally biased region" description="Basic and acidic residues" evidence="1">
    <location>
        <begin position="126"/>
        <end position="136"/>
    </location>
</feature>
<evidence type="ECO:0000313" key="3">
    <source>
        <dbReference type="Proteomes" id="UP000242877"/>
    </source>
</evidence>
<gene>
    <name evidence="2" type="ORF">AAP_05204</name>
</gene>
<dbReference type="VEuPathDB" id="FungiDB:AAP_05204"/>
<feature type="compositionally biased region" description="Acidic residues" evidence="1">
    <location>
        <begin position="145"/>
        <end position="160"/>
    </location>
</feature>
<sequence length="215" mass="24064">MFSHFVSAARGLFGSPNPNPHAEVEHHNSNQEQDTDASSPLKKEDRSKMVNTRRTTFDAVDAESPAVAQSNNKSTRAGKNKKTQDKDRTPKTPKMGDKKKSRQQEINDDENDDNVEEEQSTPSVPVKEKKETETAKSSHVRFGSEDPEEPSEQLLQEEESATVAAKDEEQEQDEESSDDEAPEAVGKDAALETIKEAARKEAEAKKRYVFYHFVS</sequence>
<dbReference type="Proteomes" id="UP000242877">
    <property type="component" value="Unassembled WGS sequence"/>
</dbReference>
<protein>
    <submittedName>
        <fullName evidence="2">Uncharacterized protein</fullName>
    </submittedName>
</protein>
<organism evidence="2 3">
    <name type="scientific">Ascosphaera apis ARSEF 7405</name>
    <dbReference type="NCBI Taxonomy" id="392613"/>
    <lineage>
        <taxon>Eukaryota</taxon>
        <taxon>Fungi</taxon>
        <taxon>Dikarya</taxon>
        <taxon>Ascomycota</taxon>
        <taxon>Pezizomycotina</taxon>
        <taxon>Eurotiomycetes</taxon>
        <taxon>Eurotiomycetidae</taxon>
        <taxon>Onygenales</taxon>
        <taxon>Ascosphaeraceae</taxon>
        <taxon>Ascosphaera</taxon>
    </lineage>
</organism>
<accession>A0A167VXI0</accession>
<feature type="compositionally biased region" description="Acidic residues" evidence="1">
    <location>
        <begin position="106"/>
        <end position="119"/>
    </location>
</feature>
<keyword evidence="3" id="KW-1185">Reference proteome</keyword>
<proteinExistence type="predicted"/>
<dbReference type="OrthoDB" id="10649406at2759"/>
<dbReference type="AlphaFoldDB" id="A0A167VXI0"/>
<evidence type="ECO:0000256" key="1">
    <source>
        <dbReference type="SAM" id="MobiDB-lite"/>
    </source>
</evidence>
<feature type="compositionally biased region" description="Acidic residues" evidence="1">
    <location>
        <begin position="168"/>
        <end position="182"/>
    </location>
</feature>
<feature type="compositionally biased region" description="Basic and acidic residues" evidence="1">
    <location>
        <begin position="82"/>
        <end position="105"/>
    </location>
</feature>
<evidence type="ECO:0000313" key="2">
    <source>
        <dbReference type="EMBL" id="KZZ88144.1"/>
    </source>
</evidence>
<reference evidence="2 3" key="1">
    <citation type="journal article" date="2016" name="Genome Biol. Evol.">
        <title>Divergent and convergent evolution of fungal pathogenicity.</title>
        <authorList>
            <person name="Shang Y."/>
            <person name="Xiao G."/>
            <person name="Zheng P."/>
            <person name="Cen K."/>
            <person name="Zhan S."/>
            <person name="Wang C."/>
        </authorList>
    </citation>
    <scope>NUCLEOTIDE SEQUENCE [LARGE SCALE GENOMIC DNA]</scope>
    <source>
        <strain evidence="2 3">ARSEF 7405</strain>
    </source>
</reference>
<name>A0A167VXI0_9EURO</name>
<comment type="caution">
    <text evidence="2">The sequence shown here is derived from an EMBL/GenBank/DDBJ whole genome shotgun (WGS) entry which is preliminary data.</text>
</comment>
<dbReference type="EMBL" id="AZGZ01000028">
    <property type="protein sequence ID" value="KZZ88144.1"/>
    <property type="molecule type" value="Genomic_DNA"/>
</dbReference>